<evidence type="ECO:0000313" key="1">
    <source>
        <dbReference type="EMBL" id="KAH6622503.1"/>
    </source>
</evidence>
<gene>
    <name evidence="1" type="ORF">F5144DRAFT_655761</name>
</gene>
<protein>
    <submittedName>
        <fullName evidence="1">Starch binding domain-containing protein</fullName>
    </submittedName>
</protein>
<dbReference type="EMBL" id="JAGIZQ010000006">
    <property type="protein sequence ID" value="KAH6622503.1"/>
    <property type="molecule type" value="Genomic_DNA"/>
</dbReference>
<keyword evidence="2" id="KW-1185">Reference proteome</keyword>
<organism evidence="1 2">
    <name type="scientific">Chaetomium tenue</name>
    <dbReference type="NCBI Taxonomy" id="1854479"/>
    <lineage>
        <taxon>Eukaryota</taxon>
        <taxon>Fungi</taxon>
        <taxon>Dikarya</taxon>
        <taxon>Ascomycota</taxon>
        <taxon>Pezizomycotina</taxon>
        <taxon>Sordariomycetes</taxon>
        <taxon>Sordariomycetidae</taxon>
        <taxon>Sordariales</taxon>
        <taxon>Chaetomiaceae</taxon>
        <taxon>Chaetomium</taxon>
    </lineage>
</organism>
<sequence>MAPSVEIVAGNPPQSSVVLGQQTALCEDNTRTLRRADFGGTTLEPEQRPNSMEAGLDSCPECSILEPVAAWPDLTAAPVRRSGPCGYNARVSIDYNQPTSNWGNSPVATYSPGQVVDVQWCVDHNGDHGGMFSYRICQDQSLVDKFLDPDYLPTEAEKQAAEDCFEAGTLSCTDVISGGFPVTKKIRIPNYQSSHTLLSFKWNSYQTGQIYLSCADIAIGGGSSSATTLSTSRRSATATPGASCAAAASVAVAFKTRVTTTWGQTVKIVGSIPELGNWDPSNAPTLSAAEYTASNPVWTSTISLAAGTKFEYKFVKVTGNAVTWESDPNRSYTVASGCDTTAVSESSWR</sequence>
<accession>A0ACB7NW02</accession>
<name>A0ACB7NW02_9PEZI</name>
<dbReference type="Proteomes" id="UP000724584">
    <property type="component" value="Unassembled WGS sequence"/>
</dbReference>
<comment type="caution">
    <text evidence="1">The sequence shown here is derived from an EMBL/GenBank/DDBJ whole genome shotgun (WGS) entry which is preliminary data.</text>
</comment>
<reference evidence="1 2" key="1">
    <citation type="journal article" date="2021" name="Nat. Commun.">
        <title>Genetic determinants of endophytism in the Arabidopsis root mycobiome.</title>
        <authorList>
            <person name="Mesny F."/>
            <person name="Miyauchi S."/>
            <person name="Thiergart T."/>
            <person name="Pickel B."/>
            <person name="Atanasova L."/>
            <person name="Karlsson M."/>
            <person name="Huettel B."/>
            <person name="Barry K.W."/>
            <person name="Haridas S."/>
            <person name="Chen C."/>
            <person name="Bauer D."/>
            <person name="Andreopoulos W."/>
            <person name="Pangilinan J."/>
            <person name="LaButti K."/>
            <person name="Riley R."/>
            <person name="Lipzen A."/>
            <person name="Clum A."/>
            <person name="Drula E."/>
            <person name="Henrissat B."/>
            <person name="Kohler A."/>
            <person name="Grigoriev I.V."/>
            <person name="Martin F.M."/>
            <person name="Hacquard S."/>
        </authorList>
    </citation>
    <scope>NUCLEOTIDE SEQUENCE [LARGE SCALE GENOMIC DNA]</scope>
    <source>
        <strain evidence="1 2">MPI-SDFR-AT-0079</strain>
    </source>
</reference>
<proteinExistence type="predicted"/>
<evidence type="ECO:0000313" key="2">
    <source>
        <dbReference type="Proteomes" id="UP000724584"/>
    </source>
</evidence>